<dbReference type="SMART" id="SM00567">
    <property type="entry name" value="EZ_HEAT"/>
    <property type="match status" value="6"/>
</dbReference>
<gene>
    <name evidence="3" type="ORF">C7H19_09640</name>
</gene>
<dbReference type="InterPro" id="IPR004155">
    <property type="entry name" value="PBS_lyase_HEAT"/>
</dbReference>
<keyword evidence="2" id="KW-0605">Phycobilisome</keyword>
<protein>
    <submittedName>
        <fullName evidence="3">Glycosyl transferase family 2</fullName>
    </submittedName>
</protein>
<reference evidence="3 4" key="1">
    <citation type="submission" date="2018-03" db="EMBL/GenBank/DDBJ databases">
        <title>The ancient ancestry and fast evolution of plastids.</title>
        <authorList>
            <person name="Moore K.R."/>
            <person name="Magnabosco C."/>
            <person name="Momper L."/>
            <person name="Gold D.A."/>
            <person name="Bosak T."/>
            <person name="Fournier G.P."/>
        </authorList>
    </citation>
    <scope>NUCLEOTIDE SEQUENCE [LARGE SCALE GENOMIC DNA]</scope>
    <source>
        <strain evidence="3 4">CCALA 016</strain>
    </source>
</reference>
<keyword evidence="3" id="KW-0808">Transferase</keyword>
<dbReference type="Gene3D" id="1.25.10.10">
    <property type="entry name" value="Leucine-rich Repeat Variant"/>
    <property type="match status" value="2"/>
</dbReference>
<keyword evidence="1" id="KW-0042">Antenna complex</keyword>
<keyword evidence="4" id="KW-1185">Reference proteome</keyword>
<dbReference type="SUPFAM" id="SSF48371">
    <property type="entry name" value="ARM repeat"/>
    <property type="match status" value="1"/>
</dbReference>
<dbReference type="OrthoDB" id="9765635at2"/>
<dbReference type="Pfam" id="PF13646">
    <property type="entry name" value="HEAT_2"/>
    <property type="match status" value="2"/>
</dbReference>
<dbReference type="GO" id="GO:0016491">
    <property type="term" value="F:oxidoreductase activity"/>
    <property type="evidence" value="ECO:0007669"/>
    <property type="project" value="TreeGrafter"/>
</dbReference>
<evidence type="ECO:0000313" key="4">
    <source>
        <dbReference type="Proteomes" id="UP000239001"/>
    </source>
</evidence>
<comment type="caution">
    <text evidence="3">The sequence shown here is derived from an EMBL/GenBank/DDBJ whole genome shotgun (WGS) entry which is preliminary data.</text>
</comment>
<dbReference type="GO" id="GO:0030089">
    <property type="term" value="C:phycobilisome"/>
    <property type="evidence" value="ECO:0007669"/>
    <property type="project" value="UniProtKB-KW"/>
</dbReference>
<dbReference type="EMBL" id="PXOH01000008">
    <property type="protein sequence ID" value="PSF37426.1"/>
    <property type="molecule type" value="Genomic_DNA"/>
</dbReference>
<dbReference type="RefSeq" id="WP_106456668.1">
    <property type="nucleotide sequence ID" value="NZ_PXOH01000008.1"/>
</dbReference>
<dbReference type="InterPro" id="IPR011989">
    <property type="entry name" value="ARM-like"/>
</dbReference>
<accession>A0A2T1LYF3</accession>
<dbReference type="InterPro" id="IPR016024">
    <property type="entry name" value="ARM-type_fold"/>
</dbReference>
<evidence type="ECO:0000256" key="2">
    <source>
        <dbReference type="ARBA" id="ARBA00022738"/>
    </source>
</evidence>
<dbReference type="PANTHER" id="PTHR12697:SF38">
    <property type="entry name" value="PBS LYASE HEAT DOMAIN PROTEIN REPEAT-CONTAINING PROTEIN"/>
    <property type="match status" value="1"/>
</dbReference>
<name>A0A2T1LYF3_9CHRO</name>
<dbReference type="GO" id="GO:0016740">
    <property type="term" value="F:transferase activity"/>
    <property type="evidence" value="ECO:0007669"/>
    <property type="project" value="UniProtKB-KW"/>
</dbReference>
<reference evidence="3 4" key="2">
    <citation type="submission" date="2018-03" db="EMBL/GenBank/DDBJ databases">
        <authorList>
            <person name="Keele B.F."/>
        </authorList>
    </citation>
    <scope>NUCLEOTIDE SEQUENCE [LARGE SCALE GENOMIC DNA]</scope>
    <source>
        <strain evidence="3 4">CCALA 016</strain>
    </source>
</reference>
<dbReference type="Proteomes" id="UP000239001">
    <property type="component" value="Unassembled WGS sequence"/>
</dbReference>
<proteinExistence type="predicted"/>
<evidence type="ECO:0000313" key="3">
    <source>
        <dbReference type="EMBL" id="PSF37426.1"/>
    </source>
</evidence>
<evidence type="ECO:0000256" key="1">
    <source>
        <dbReference type="ARBA" id="ARBA00022549"/>
    </source>
</evidence>
<dbReference type="PANTHER" id="PTHR12697">
    <property type="entry name" value="PBS LYASE HEAT-LIKE PROTEIN"/>
    <property type="match status" value="1"/>
</dbReference>
<sequence length="289" mass="31025">MSNPLSHAETDTLLKRINQEIAQGTFEATEQNLQQMVECLGDTRGMVRLGFAEALGEIGKPATPFLEEALLHHPNPVVRRASGKTLTLISDPSAVPTLIHALLNDEDTVVKGSAIGALARTGRESVPALLDILGSPDHPESTKGHAAWALSFIGAEGKEWLYPRVSSESVEVRAAIIGTLAKLAEDDPDEETLTILVNALSDPSENVRSEAAAAIGKLAYQPAIPQLVKLLQDSVLESRKSAALALMKVGDRSAIEPLQTALNIESEPSVQQIIKLAISQLEKQVEDEW</sequence>
<dbReference type="AlphaFoldDB" id="A0A2T1LYF3"/>
<organism evidence="3 4">
    <name type="scientific">Aphanothece hegewaldii CCALA 016</name>
    <dbReference type="NCBI Taxonomy" id="2107694"/>
    <lineage>
        <taxon>Bacteria</taxon>
        <taxon>Bacillati</taxon>
        <taxon>Cyanobacteriota</taxon>
        <taxon>Cyanophyceae</taxon>
        <taxon>Oscillatoriophycideae</taxon>
        <taxon>Chroococcales</taxon>
        <taxon>Aphanothecaceae</taxon>
        <taxon>Aphanothece</taxon>
    </lineage>
</organism>